<dbReference type="PANTHER" id="PTHR42852:SF17">
    <property type="entry name" value="THIOREDOXIN-LIKE PROTEIN HI_1115"/>
    <property type="match status" value="1"/>
</dbReference>
<dbReference type="InterPro" id="IPR036249">
    <property type="entry name" value="Thioredoxin-like_sf"/>
</dbReference>
<evidence type="ECO:0000313" key="3">
    <source>
        <dbReference type="EMBL" id="MFC7064024.1"/>
    </source>
</evidence>
<evidence type="ECO:0000256" key="1">
    <source>
        <dbReference type="ARBA" id="ARBA00023157"/>
    </source>
</evidence>
<dbReference type="PANTHER" id="PTHR42852">
    <property type="entry name" value="THIOL:DISULFIDE INTERCHANGE PROTEIN DSBE"/>
    <property type="match status" value="1"/>
</dbReference>
<reference evidence="4" key="1">
    <citation type="journal article" date="2019" name="Int. J. Syst. Evol. Microbiol.">
        <title>The Global Catalogue of Microorganisms (GCM) 10K type strain sequencing project: providing services to taxonomists for standard genome sequencing and annotation.</title>
        <authorList>
            <consortium name="The Broad Institute Genomics Platform"/>
            <consortium name="The Broad Institute Genome Sequencing Center for Infectious Disease"/>
            <person name="Wu L."/>
            <person name="Ma J."/>
        </authorList>
    </citation>
    <scope>NUCLEOTIDE SEQUENCE [LARGE SCALE GENOMIC DNA]</scope>
    <source>
        <strain evidence="4">CGMCC 4.1621</strain>
    </source>
</reference>
<comment type="caution">
    <text evidence="3">The sequence shown here is derived from an EMBL/GenBank/DDBJ whole genome shotgun (WGS) entry which is preliminary data.</text>
</comment>
<dbReference type="InterPro" id="IPR000866">
    <property type="entry name" value="AhpC/TSA"/>
</dbReference>
<protein>
    <submittedName>
        <fullName evidence="3">TlpA family protein disulfide reductase</fullName>
    </submittedName>
</protein>
<dbReference type="PROSITE" id="PS51352">
    <property type="entry name" value="THIOREDOXIN_2"/>
    <property type="match status" value="1"/>
</dbReference>
<evidence type="ECO:0000259" key="2">
    <source>
        <dbReference type="PROSITE" id="PS51352"/>
    </source>
</evidence>
<evidence type="ECO:0000313" key="4">
    <source>
        <dbReference type="Proteomes" id="UP001596410"/>
    </source>
</evidence>
<dbReference type="SUPFAM" id="SSF52833">
    <property type="entry name" value="Thioredoxin-like"/>
    <property type="match status" value="1"/>
</dbReference>
<dbReference type="Gene3D" id="3.40.30.10">
    <property type="entry name" value="Glutaredoxin"/>
    <property type="match status" value="1"/>
</dbReference>
<gene>
    <name evidence="3" type="ORF">ACFQIC_19700</name>
</gene>
<name>A0ABW2EU95_9BACI</name>
<dbReference type="InterPro" id="IPR050553">
    <property type="entry name" value="Thioredoxin_ResA/DsbE_sf"/>
</dbReference>
<feature type="domain" description="Thioredoxin" evidence="2">
    <location>
        <begin position="1"/>
        <end position="138"/>
    </location>
</feature>
<accession>A0ABW2EU95</accession>
<keyword evidence="1" id="KW-1015">Disulfide bond</keyword>
<dbReference type="EMBL" id="JBHSZV010000062">
    <property type="protein sequence ID" value="MFC7064024.1"/>
    <property type="molecule type" value="Genomic_DNA"/>
</dbReference>
<organism evidence="3 4">
    <name type="scientific">Halobacillus seohaensis</name>
    <dbReference type="NCBI Taxonomy" id="447421"/>
    <lineage>
        <taxon>Bacteria</taxon>
        <taxon>Bacillati</taxon>
        <taxon>Bacillota</taxon>
        <taxon>Bacilli</taxon>
        <taxon>Bacillales</taxon>
        <taxon>Bacillaceae</taxon>
        <taxon>Halobacillus</taxon>
    </lineage>
</organism>
<keyword evidence="4" id="KW-1185">Reference proteome</keyword>
<dbReference type="InterPro" id="IPR013766">
    <property type="entry name" value="Thioredoxin_domain"/>
</dbReference>
<dbReference type="Pfam" id="PF00578">
    <property type="entry name" value="AhpC-TSA"/>
    <property type="match status" value="1"/>
</dbReference>
<proteinExistence type="predicted"/>
<sequence length="138" mass="15672">MQKAPNFELFHIQSEEKFELNKNLGQVVVLTFWTSWCPDCGTDLPKKEQLYQNIDPNKVAMITINVSGRERHDVAGIEFANKFLTQPTLVDQGVSTYQLYEAQGVPTTVIINQEGYITHQFGDQSSFYDIVRALGTLI</sequence>
<dbReference type="Proteomes" id="UP001596410">
    <property type="component" value="Unassembled WGS sequence"/>
</dbReference>
<dbReference type="CDD" id="cd02966">
    <property type="entry name" value="TlpA_like_family"/>
    <property type="match status" value="1"/>
</dbReference>